<dbReference type="GO" id="GO:0071944">
    <property type="term" value="C:cell periphery"/>
    <property type="evidence" value="ECO:0007669"/>
    <property type="project" value="UniProtKB-ARBA"/>
</dbReference>
<dbReference type="STRING" id="77044.A0A1W2TC38"/>
<comment type="subcellular location">
    <subcellularLocation>
        <location evidence="1">Membrane</location>
        <topology evidence="1">Single-pass membrane protein</topology>
    </subcellularLocation>
</comment>
<dbReference type="InterPro" id="IPR051694">
    <property type="entry name" value="Immunoregulatory_rcpt-like"/>
</dbReference>
<evidence type="ECO:0000256" key="1">
    <source>
        <dbReference type="ARBA" id="ARBA00004167"/>
    </source>
</evidence>
<dbReference type="OMA" id="EEFVPCS"/>
<dbReference type="GO" id="GO:0016020">
    <property type="term" value="C:membrane"/>
    <property type="evidence" value="ECO:0007669"/>
    <property type="project" value="UniProtKB-SubCell"/>
</dbReference>
<dbReference type="PANTHER" id="PTHR15549:SF30">
    <property type="entry name" value="MID2 DOMAIN-CONTAINING PROTEIN"/>
    <property type="match status" value="1"/>
</dbReference>
<evidence type="ECO:0000313" key="7">
    <source>
        <dbReference type="EMBL" id="GAP85508.2"/>
    </source>
</evidence>
<reference evidence="7" key="1">
    <citation type="submission" date="2016-03" db="EMBL/GenBank/DDBJ databases">
        <title>Draft genome sequence of Rosellinia necatrix.</title>
        <authorList>
            <person name="Kanematsu S."/>
        </authorList>
    </citation>
    <scope>NUCLEOTIDE SEQUENCE [LARGE SCALE GENOMIC DNA]</scope>
    <source>
        <strain evidence="7">W97</strain>
    </source>
</reference>
<feature type="region of interest" description="Disordered" evidence="5">
    <location>
        <begin position="123"/>
        <end position="152"/>
    </location>
</feature>
<dbReference type="OrthoDB" id="4157427at2759"/>
<feature type="compositionally biased region" description="Basic and acidic residues" evidence="5">
    <location>
        <begin position="238"/>
        <end position="251"/>
    </location>
</feature>
<feature type="compositionally biased region" description="Polar residues" evidence="5">
    <location>
        <begin position="202"/>
        <end position="211"/>
    </location>
</feature>
<dbReference type="PANTHER" id="PTHR15549">
    <property type="entry name" value="PAIRED IMMUNOGLOBULIN-LIKE TYPE 2 RECEPTOR"/>
    <property type="match status" value="1"/>
</dbReference>
<feature type="transmembrane region" description="Helical" evidence="6">
    <location>
        <begin position="158"/>
        <end position="183"/>
    </location>
</feature>
<protein>
    <submittedName>
        <fullName evidence="7">Uncharacterized protein</fullName>
    </submittedName>
</protein>
<feature type="region of interest" description="Disordered" evidence="5">
    <location>
        <begin position="202"/>
        <end position="251"/>
    </location>
</feature>
<evidence type="ECO:0000256" key="3">
    <source>
        <dbReference type="ARBA" id="ARBA00022989"/>
    </source>
</evidence>
<organism evidence="7">
    <name type="scientific">Rosellinia necatrix</name>
    <name type="common">White root-rot fungus</name>
    <dbReference type="NCBI Taxonomy" id="77044"/>
    <lineage>
        <taxon>Eukaryota</taxon>
        <taxon>Fungi</taxon>
        <taxon>Dikarya</taxon>
        <taxon>Ascomycota</taxon>
        <taxon>Pezizomycotina</taxon>
        <taxon>Sordariomycetes</taxon>
        <taxon>Xylariomycetidae</taxon>
        <taxon>Xylariales</taxon>
        <taxon>Xylariaceae</taxon>
        <taxon>Rosellinia</taxon>
    </lineage>
</organism>
<evidence type="ECO:0000256" key="5">
    <source>
        <dbReference type="SAM" id="MobiDB-lite"/>
    </source>
</evidence>
<dbReference type="Proteomes" id="UP000054516">
    <property type="component" value="Unassembled WGS sequence"/>
</dbReference>
<keyword evidence="8" id="KW-1185">Reference proteome</keyword>
<keyword evidence="4 6" id="KW-0472">Membrane</keyword>
<proteinExistence type="predicted"/>
<keyword evidence="2 6" id="KW-0812">Transmembrane</keyword>
<evidence type="ECO:0000313" key="8">
    <source>
        <dbReference type="Proteomes" id="UP000054516"/>
    </source>
</evidence>
<gene>
    <name evidence="7" type="ORF">SAMD00023353_1302420</name>
</gene>
<dbReference type="EMBL" id="DF977458">
    <property type="protein sequence ID" value="GAP85508.2"/>
    <property type="molecule type" value="Genomic_DNA"/>
</dbReference>
<evidence type="ECO:0000256" key="2">
    <source>
        <dbReference type="ARBA" id="ARBA00022692"/>
    </source>
</evidence>
<accession>A0A1W2TC38</accession>
<feature type="compositionally biased region" description="Basic and acidic residues" evidence="5">
    <location>
        <begin position="213"/>
        <end position="229"/>
    </location>
</feature>
<name>A0A1W2TC38_ROSNE</name>
<dbReference type="AlphaFoldDB" id="A0A1W2TC38"/>
<keyword evidence="3 6" id="KW-1133">Transmembrane helix</keyword>
<evidence type="ECO:0000256" key="6">
    <source>
        <dbReference type="SAM" id="Phobius"/>
    </source>
</evidence>
<evidence type="ECO:0000256" key="4">
    <source>
        <dbReference type="ARBA" id="ARBA00023136"/>
    </source>
</evidence>
<sequence>MRYYDIGAPLLAAWALGVLLIVDASNILTFSDEGCRTFAKSIEVKDSTGSGECKKITLGTVSFMIGDLGEGCTATIYGDDPKDPVCSANNFTLAETSVCYNSTWTYFSVDNCVYSGYTSSTSFTTSTTSTASTAPTTSTTSTTTTTTAPESSSNGVNIGAVVGGTVSGIFVVAILAGAAFYFFGFRPKQKMKLAELSAHPDTSASRINNSYGEEAHEPYDPYLKNDPHPKPTSYSFPRVHEQTHVRHELPP</sequence>